<dbReference type="Proteomes" id="UP000800094">
    <property type="component" value="Unassembled WGS sequence"/>
</dbReference>
<evidence type="ECO:0000259" key="6">
    <source>
        <dbReference type="Pfam" id="PF04991"/>
    </source>
</evidence>
<keyword evidence="2" id="KW-0812">Transmembrane</keyword>
<protein>
    <recommendedName>
        <fullName evidence="6">LicD/FKTN/FKRP nucleotidyltransferase domain-containing protein</fullName>
    </recommendedName>
</protein>
<dbReference type="GeneID" id="54586369"/>
<evidence type="ECO:0000256" key="5">
    <source>
        <dbReference type="SAM" id="MobiDB-lite"/>
    </source>
</evidence>
<dbReference type="InterPro" id="IPR009644">
    <property type="entry name" value="FKTN/MNN4/W02B3.4-1"/>
</dbReference>
<organism evidence="7 8">
    <name type="scientific">Trematosphaeria pertusa</name>
    <dbReference type="NCBI Taxonomy" id="390896"/>
    <lineage>
        <taxon>Eukaryota</taxon>
        <taxon>Fungi</taxon>
        <taxon>Dikarya</taxon>
        <taxon>Ascomycota</taxon>
        <taxon>Pezizomycotina</taxon>
        <taxon>Dothideomycetes</taxon>
        <taxon>Pleosporomycetidae</taxon>
        <taxon>Pleosporales</taxon>
        <taxon>Massarineae</taxon>
        <taxon>Trematosphaeriaceae</taxon>
        <taxon>Trematosphaeria</taxon>
    </lineage>
</organism>
<accession>A0A6A6IIS7</accession>
<dbReference type="EMBL" id="ML987193">
    <property type="protein sequence ID" value="KAF2250505.1"/>
    <property type="molecule type" value="Genomic_DNA"/>
</dbReference>
<evidence type="ECO:0000256" key="4">
    <source>
        <dbReference type="ARBA" id="ARBA00023136"/>
    </source>
</evidence>
<evidence type="ECO:0000256" key="3">
    <source>
        <dbReference type="ARBA" id="ARBA00022989"/>
    </source>
</evidence>
<evidence type="ECO:0000313" key="8">
    <source>
        <dbReference type="Proteomes" id="UP000800094"/>
    </source>
</evidence>
<reference evidence="7" key="1">
    <citation type="journal article" date="2020" name="Stud. Mycol.">
        <title>101 Dothideomycetes genomes: a test case for predicting lifestyles and emergence of pathogens.</title>
        <authorList>
            <person name="Haridas S."/>
            <person name="Albert R."/>
            <person name="Binder M."/>
            <person name="Bloem J."/>
            <person name="Labutti K."/>
            <person name="Salamov A."/>
            <person name="Andreopoulos B."/>
            <person name="Baker S."/>
            <person name="Barry K."/>
            <person name="Bills G."/>
            <person name="Bluhm B."/>
            <person name="Cannon C."/>
            <person name="Castanera R."/>
            <person name="Culley D."/>
            <person name="Daum C."/>
            <person name="Ezra D."/>
            <person name="Gonzalez J."/>
            <person name="Henrissat B."/>
            <person name="Kuo A."/>
            <person name="Liang C."/>
            <person name="Lipzen A."/>
            <person name="Lutzoni F."/>
            <person name="Magnuson J."/>
            <person name="Mondo S."/>
            <person name="Nolan M."/>
            <person name="Ohm R."/>
            <person name="Pangilinan J."/>
            <person name="Park H.-J."/>
            <person name="Ramirez L."/>
            <person name="Alfaro M."/>
            <person name="Sun H."/>
            <person name="Tritt A."/>
            <person name="Yoshinaga Y."/>
            <person name="Zwiers L.-H."/>
            <person name="Turgeon B."/>
            <person name="Goodwin S."/>
            <person name="Spatafora J."/>
            <person name="Crous P."/>
            <person name="Grigoriev I."/>
        </authorList>
    </citation>
    <scope>NUCLEOTIDE SEQUENCE</scope>
    <source>
        <strain evidence="7">CBS 122368</strain>
    </source>
</reference>
<gene>
    <name evidence="7" type="ORF">BU26DRAFT_562485</name>
</gene>
<proteinExistence type="predicted"/>
<dbReference type="PANTHER" id="PTHR15407">
    <property type="entry name" value="FUKUTIN-RELATED"/>
    <property type="match status" value="1"/>
</dbReference>
<feature type="region of interest" description="Disordered" evidence="5">
    <location>
        <begin position="280"/>
        <end position="319"/>
    </location>
</feature>
<keyword evidence="8" id="KW-1185">Reference proteome</keyword>
<keyword evidence="3" id="KW-1133">Transmembrane helix</keyword>
<dbReference type="InterPro" id="IPR007074">
    <property type="entry name" value="LicD/FKTN/FKRP_NTP_transf"/>
</dbReference>
<evidence type="ECO:0000256" key="1">
    <source>
        <dbReference type="ARBA" id="ARBA00004167"/>
    </source>
</evidence>
<dbReference type="PANTHER" id="PTHR15407:SF28">
    <property type="entry name" value="RIBITOL-5-PHOSPHATE TRANSFERASE FKTN"/>
    <property type="match status" value="1"/>
</dbReference>
<dbReference type="OrthoDB" id="444255at2759"/>
<keyword evidence="4" id="KW-0472">Membrane</keyword>
<evidence type="ECO:0000256" key="2">
    <source>
        <dbReference type="ARBA" id="ARBA00022692"/>
    </source>
</evidence>
<dbReference type="RefSeq" id="XP_033685509.1">
    <property type="nucleotide sequence ID" value="XM_033833039.1"/>
</dbReference>
<feature type="domain" description="LicD/FKTN/FKRP nucleotidyltransferase" evidence="6">
    <location>
        <begin position="212"/>
        <end position="249"/>
    </location>
</feature>
<evidence type="ECO:0000313" key="7">
    <source>
        <dbReference type="EMBL" id="KAF2250505.1"/>
    </source>
</evidence>
<sequence>MKFSIYAAAIAGGSLFASTVASPVRPGRSGLQRTATKMEARGLSKEEKERLKYFHEPGEGDVMGHYDARYFKGVVADDERTDTQLHMIRAYLDFFRQEGLDTWIAHGTLLGWWWNGRRLPWDWDMDTQVSGATLAFLGERYNQTHHKYVSDDGSVKREYLLDVNPMARERERGDGMNIIDARWIDLRNGLFIDITGLSETHPDTAPGVWSCKNYHRYHTSDLYPMRETVFEGVIAKVPYSYDKILIQEYQEKALVVTEFQGHAWDPNRKEWLKTAEQIEKDRQDAEKRKQEEEERRKKEEKKKEEEQKKSAAEEGEGDR</sequence>
<dbReference type="GO" id="GO:0016020">
    <property type="term" value="C:membrane"/>
    <property type="evidence" value="ECO:0007669"/>
    <property type="project" value="UniProtKB-SubCell"/>
</dbReference>
<comment type="subcellular location">
    <subcellularLocation>
        <location evidence="1">Membrane</location>
        <topology evidence="1">Single-pass membrane protein</topology>
    </subcellularLocation>
</comment>
<feature type="domain" description="LicD/FKTN/FKRP nucleotidyltransferase" evidence="6">
    <location>
        <begin position="96"/>
        <end position="201"/>
    </location>
</feature>
<dbReference type="AlphaFoldDB" id="A0A6A6IIS7"/>
<dbReference type="GO" id="GO:0009100">
    <property type="term" value="P:glycoprotein metabolic process"/>
    <property type="evidence" value="ECO:0007669"/>
    <property type="project" value="UniProtKB-ARBA"/>
</dbReference>
<dbReference type="Pfam" id="PF04991">
    <property type="entry name" value="LicD"/>
    <property type="match status" value="2"/>
</dbReference>
<name>A0A6A6IIS7_9PLEO</name>